<name>I3ZF12_TERRK</name>
<dbReference type="AlphaFoldDB" id="I3ZF12"/>
<dbReference type="Proteomes" id="UP000006056">
    <property type="component" value="Chromosome"/>
</dbReference>
<evidence type="ECO:0000256" key="1">
    <source>
        <dbReference type="SAM" id="MobiDB-lite"/>
    </source>
</evidence>
<sequence length="132" mass="14423">MPFLLQLGAVCCILFAIAAVLWWRVFKRAATRSTKDKRTAQRKTKPHPRLDLAAGIVASSQAVHNAPRRQGVQPPQKLEASARSKAADADLPRRPDWAYYNQDNGDLSDPEPGGTPAGGVQRPTGSLSRPER</sequence>
<dbReference type="OrthoDB" id="122343at2"/>
<keyword evidence="3" id="KW-1185">Reference proteome</keyword>
<dbReference type="RefSeq" id="WP_014785399.1">
    <property type="nucleotide sequence ID" value="NC_018014.1"/>
</dbReference>
<organism evidence="2 3">
    <name type="scientific">Terriglobus roseus (strain DSM 18391 / NRRL B-41598 / KBS 63)</name>
    <dbReference type="NCBI Taxonomy" id="926566"/>
    <lineage>
        <taxon>Bacteria</taxon>
        <taxon>Pseudomonadati</taxon>
        <taxon>Acidobacteriota</taxon>
        <taxon>Terriglobia</taxon>
        <taxon>Terriglobales</taxon>
        <taxon>Acidobacteriaceae</taxon>
        <taxon>Terriglobus</taxon>
    </lineage>
</organism>
<dbReference type="KEGG" id="trs:Terro_1523"/>
<feature type="compositionally biased region" description="Basic and acidic residues" evidence="1">
    <location>
        <begin position="80"/>
        <end position="96"/>
    </location>
</feature>
<evidence type="ECO:0000313" key="3">
    <source>
        <dbReference type="Proteomes" id="UP000006056"/>
    </source>
</evidence>
<dbReference type="STRING" id="926566.Terro_1523"/>
<reference evidence="2 3" key="1">
    <citation type="submission" date="2012-06" db="EMBL/GenBank/DDBJ databases">
        <title>Complete genome of Terriglobus roseus DSM 18391.</title>
        <authorList>
            <consortium name="US DOE Joint Genome Institute (JGI-PGF)"/>
            <person name="Lucas S."/>
            <person name="Copeland A."/>
            <person name="Lapidus A."/>
            <person name="Glavina del Rio T."/>
            <person name="Dalin E."/>
            <person name="Tice H."/>
            <person name="Bruce D."/>
            <person name="Goodwin L."/>
            <person name="Pitluck S."/>
            <person name="Peters L."/>
            <person name="Mikhailova N."/>
            <person name="Munk A.C.C."/>
            <person name="Kyrpides N."/>
            <person name="Mavromatis K."/>
            <person name="Ivanova N."/>
            <person name="Brettin T."/>
            <person name="Detter J.C."/>
            <person name="Han C."/>
            <person name="Larimer F."/>
            <person name="Land M."/>
            <person name="Hauser L."/>
            <person name="Markowitz V."/>
            <person name="Cheng J.-F."/>
            <person name="Hugenholtz P."/>
            <person name="Woyke T."/>
            <person name="Wu D."/>
            <person name="Brambilla E."/>
            <person name="Klenk H.-P."/>
            <person name="Eisen J.A."/>
        </authorList>
    </citation>
    <scope>NUCLEOTIDE SEQUENCE [LARGE SCALE GENOMIC DNA]</scope>
    <source>
        <strain evidence="3">DSM 18391 / NRRL B-41598 / KBS 63</strain>
    </source>
</reference>
<gene>
    <name evidence="2" type="ordered locus">Terro_1523</name>
</gene>
<feature type="region of interest" description="Disordered" evidence="1">
    <location>
        <begin position="31"/>
        <end position="132"/>
    </location>
</feature>
<evidence type="ECO:0000313" key="2">
    <source>
        <dbReference type="EMBL" id="AFL87830.1"/>
    </source>
</evidence>
<protein>
    <submittedName>
        <fullName evidence="2">Uncharacterized protein</fullName>
    </submittedName>
</protein>
<dbReference type="HOGENOM" id="CLU_1916066_0_0_0"/>
<accession>I3ZF12</accession>
<feature type="compositionally biased region" description="Polar residues" evidence="1">
    <location>
        <begin position="123"/>
        <end position="132"/>
    </location>
</feature>
<proteinExistence type="predicted"/>
<dbReference type="EMBL" id="CP003379">
    <property type="protein sequence ID" value="AFL87830.1"/>
    <property type="molecule type" value="Genomic_DNA"/>
</dbReference>